<evidence type="ECO:0000256" key="2">
    <source>
        <dbReference type="ARBA" id="ARBA00022692"/>
    </source>
</evidence>
<dbReference type="KEGG" id="tbn:TBH_C1393"/>
<evidence type="ECO:0000256" key="7">
    <source>
        <dbReference type="RuleBase" id="RU362064"/>
    </source>
</evidence>
<keyword evidence="3 7" id="KW-1133">Transmembrane helix</keyword>
<dbReference type="AlphaFoldDB" id="A0A7U6JHH3"/>
<keyword evidence="8" id="KW-0969">Cilium</keyword>
<reference evidence="8 9" key="1">
    <citation type="journal article" date="2014" name="PLoS ONE">
        <title>Physiological and genomic features of a novel sulfur-oxidizing gammaproteobacterium belonging to a previously uncultivated symbiotic lineage isolated from a hydrothermal vent.</title>
        <authorList>
            <person name="Nunoura T."/>
            <person name="Takaki Y."/>
            <person name="Kazama H."/>
            <person name="Kakuta J."/>
            <person name="Shimamura S."/>
            <person name="Makita H."/>
            <person name="Hirai M."/>
            <person name="Miyazaki M."/>
            <person name="Takai K."/>
        </authorList>
    </citation>
    <scope>NUCLEOTIDE SEQUENCE [LARGE SCALE GENOMIC DNA]</scope>
    <source>
        <strain evidence="8 9">Hiromi1</strain>
    </source>
</reference>
<dbReference type="GO" id="GO:0009425">
    <property type="term" value="C:bacterial-type flagellum basal body"/>
    <property type="evidence" value="ECO:0007669"/>
    <property type="project" value="UniProtKB-SubCell"/>
</dbReference>
<evidence type="ECO:0000313" key="9">
    <source>
        <dbReference type="Proteomes" id="UP000031631"/>
    </source>
</evidence>
<keyword evidence="8" id="KW-0966">Cell projection</keyword>
<dbReference type="PANTHER" id="PTHR38766:SF1">
    <property type="entry name" value="FLAGELLAR PROTEIN FLIO"/>
    <property type="match status" value="1"/>
</dbReference>
<dbReference type="RefSeq" id="WP_082030639.1">
    <property type="nucleotide sequence ID" value="NZ_AP012273.1"/>
</dbReference>
<keyword evidence="2 7" id="KW-0812">Transmembrane</keyword>
<keyword evidence="8" id="KW-0282">Flagellum</keyword>
<keyword evidence="9" id="KW-1185">Reference proteome</keyword>
<gene>
    <name evidence="8" type="ORF">TBH_C1393</name>
</gene>
<dbReference type="InterPro" id="IPR022781">
    <property type="entry name" value="Flagellar_biosynth_FliO"/>
</dbReference>
<keyword evidence="1 7" id="KW-1003">Cell membrane</keyword>
<evidence type="ECO:0000256" key="6">
    <source>
        <dbReference type="ARBA" id="ARBA00037937"/>
    </source>
</evidence>
<dbReference type="EMBL" id="AP012273">
    <property type="protein sequence ID" value="BAO44316.1"/>
    <property type="molecule type" value="Genomic_DNA"/>
</dbReference>
<evidence type="ECO:0000313" key="8">
    <source>
        <dbReference type="EMBL" id="BAO44316.1"/>
    </source>
</evidence>
<proteinExistence type="inferred from homology"/>
<keyword evidence="5 7" id="KW-0975">Bacterial flagellum</keyword>
<evidence type="ECO:0000256" key="5">
    <source>
        <dbReference type="ARBA" id="ARBA00023143"/>
    </source>
</evidence>
<accession>A0A7U6JHH3</accession>
<name>A0A7U6JHH3_9GAMM</name>
<evidence type="ECO:0000256" key="4">
    <source>
        <dbReference type="ARBA" id="ARBA00023136"/>
    </source>
</evidence>
<sequence>MHLFSYTSLVTSAPVDGGSLSGDTVTGTGSAGMDVGHQLVQVLGSLGIVLALVLVLAWLARRLSSSRIMQTKGLRLMGGISLGGKERIVLVQVGDRQLLIGVAPGNLRTLHVLDQPLNGKLSQAGGFEEQISQLMDKPQGKEG</sequence>
<comment type="subcellular location">
    <subcellularLocation>
        <location evidence="7">Cell membrane</location>
    </subcellularLocation>
    <subcellularLocation>
        <location evidence="7">Bacterial flagellum basal body</location>
    </subcellularLocation>
</comment>
<protein>
    <recommendedName>
        <fullName evidence="7">Flagellar protein</fullName>
    </recommendedName>
</protein>
<evidence type="ECO:0000256" key="3">
    <source>
        <dbReference type="ARBA" id="ARBA00022989"/>
    </source>
</evidence>
<dbReference type="OrthoDB" id="9342590at2"/>
<feature type="transmembrane region" description="Helical" evidence="7">
    <location>
        <begin position="39"/>
        <end position="60"/>
    </location>
</feature>
<keyword evidence="4 7" id="KW-0472">Membrane</keyword>
<organism evidence="8 9">
    <name type="scientific">Thiolapillus brandeum</name>
    <dbReference type="NCBI Taxonomy" id="1076588"/>
    <lineage>
        <taxon>Bacteria</taxon>
        <taxon>Pseudomonadati</taxon>
        <taxon>Pseudomonadota</taxon>
        <taxon>Gammaproteobacteria</taxon>
        <taxon>Chromatiales</taxon>
        <taxon>Sedimenticolaceae</taxon>
        <taxon>Thiolapillus</taxon>
    </lineage>
</organism>
<evidence type="ECO:0000256" key="1">
    <source>
        <dbReference type="ARBA" id="ARBA00022475"/>
    </source>
</evidence>
<dbReference type="NCBIfam" id="TIGR03500">
    <property type="entry name" value="FliO_TIGR"/>
    <property type="match status" value="1"/>
</dbReference>
<dbReference type="InterPro" id="IPR052205">
    <property type="entry name" value="FliO/MopB"/>
</dbReference>
<dbReference type="GO" id="GO:0044781">
    <property type="term" value="P:bacterial-type flagellum organization"/>
    <property type="evidence" value="ECO:0007669"/>
    <property type="project" value="UniProtKB-UniRule"/>
</dbReference>
<comment type="similarity">
    <text evidence="6 7">Belongs to the FliO/MopB family.</text>
</comment>
<dbReference type="Pfam" id="PF04347">
    <property type="entry name" value="FliO"/>
    <property type="match status" value="1"/>
</dbReference>
<dbReference type="PANTHER" id="PTHR38766">
    <property type="entry name" value="FLAGELLAR PROTEIN FLIO"/>
    <property type="match status" value="1"/>
</dbReference>
<dbReference type="GO" id="GO:0005886">
    <property type="term" value="C:plasma membrane"/>
    <property type="evidence" value="ECO:0007669"/>
    <property type="project" value="UniProtKB-SubCell"/>
</dbReference>
<dbReference type="Proteomes" id="UP000031631">
    <property type="component" value="Chromosome"/>
</dbReference>